<dbReference type="Gene3D" id="3.40.1260.10">
    <property type="entry name" value="DsrEFH-like"/>
    <property type="match status" value="1"/>
</dbReference>
<accession>A0A0G3G0K7</accession>
<evidence type="ECO:0000313" key="2">
    <source>
        <dbReference type="EMBL" id="AKJ94733.1"/>
    </source>
</evidence>
<dbReference type="SUPFAM" id="SSF75169">
    <property type="entry name" value="DsrEFH-like"/>
    <property type="match status" value="1"/>
</dbReference>
<gene>
    <name evidence="2" type="ORF">TVD_04815</name>
</gene>
<keyword evidence="1" id="KW-0732">Signal</keyword>
<dbReference type="InterPro" id="IPR027396">
    <property type="entry name" value="DsrEFH-like"/>
</dbReference>
<dbReference type="STRING" id="106634.TVD_04815"/>
<proteinExistence type="predicted"/>
<name>A0A0G3G0K7_9GAMM</name>
<keyword evidence="3" id="KW-1185">Reference proteome</keyword>
<dbReference type="AlphaFoldDB" id="A0A0G3G0K7"/>
<dbReference type="PATRIC" id="fig|106634.4.peg.981"/>
<dbReference type="EMBL" id="CP011367">
    <property type="protein sequence ID" value="AKJ94733.1"/>
    <property type="molecule type" value="Genomic_DNA"/>
</dbReference>
<dbReference type="RefSeq" id="WP_047250948.1">
    <property type="nucleotide sequence ID" value="NZ_CP011367.1"/>
</dbReference>
<sequence length="163" mass="18254">MQRLLASFLVCTLLIPGLALADKPGDQRAIAGMDTGRILWDITIAEPERLIARLSVIRETYDDMQRQGLEPEMVFAFRGGAAGLIARSTDHLELEDVSAVRHIHERLEGLLELDGIHMEACNIATRRFELEQDDLLPGIHMVGNTFLSIMGYEHQGYATIRID</sequence>
<feature type="chain" id="PRO_5002553670" description="Sulfur reduction protein DsrE" evidence="1">
    <location>
        <begin position="22"/>
        <end position="163"/>
    </location>
</feature>
<evidence type="ECO:0000256" key="1">
    <source>
        <dbReference type="SAM" id="SignalP"/>
    </source>
</evidence>
<evidence type="ECO:0008006" key="4">
    <source>
        <dbReference type="Google" id="ProtNLM"/>
    </source>
</evidence>
<dbReference type="Proteomes" id="UP000064201">
    <property type="component" value="Chromosome"/>
</dbReference>
<protein>
    <recommendedName>
        <fullName evidence="4">Sulfur reduction protein DsrE</fullName>
    </recommendedName>
</protein>
<dbReference type="KEGG" id="tvr:TVD_04815"/>
<evidence type="ECO:0000313" key="3">
    <source>
        <dbReference type="Proteomes" id="UP000064201"/>
    </source>
</evidence>
<organism evidence="2 3">
    <name type="scientific">Thioalkalivibrio versutus</name>
    <dbReference type="NCBI Taxonomy" id="106634"/>
    <lineage>
        <taxon>Bacteria</taxon>
        <taxon>Pseudomonadati</taxon>
        <taxon>Pseudomonadota</taxon>
        <taxon>Gammaproteobacteria</taxon>
        <taxon>Chromatiales</taxon>
        <taxon>Ectothiorhodospiraceae</taxon>
        <taxon>Thioalkalivibrio</taxon>
    </lineage>
</organism>
<reference evidence="2 3" key="1">
    <citation type="submission" date="2015-04" db="EMBL/GenBank/DDBJ databases">
        <title>Complete Sequence for the Genome of the Thioalkalivibrio versutus D301.</title>
        <authorList>
            <person name="Mu T."/>
            <person name="Zhou J."/>
            <person name="Xu X."/>
        </authorList>
    </citation>
    <scope>NUCLEOTIDE SEQUENCE [LARGE SCALE GENOMIC DNA]</scope>
    <source>
        <strain evidence="2 3">D301</strain>
    </source>
</reference>
<dbReference type="OrthoDB" id="5615986at2"/>
<feature type="signal peptide" evidence="1">
    <location>
        <begin position="1"/>
        <end position="21"/>
    </location>
</feature>